<sequence>MPALRTRETQSRTLDVTADAPQPPSFNIVSPTPRAFTFPVTNNLSDSPYSSRSNSPLEPSDLRSFPSQCTLPSSSSSFTPPPTYTSTESPSSSPLAVDLQRRKSSSSDSPERRPKKGEEDYIKRPENAFILFRRKCCEDRQAAQDEEAASKGPAKKQRQADLSKTISQQWKSLSPEERKEWENLAKNKKLEHEKRYPNYVYRPQRAKDKDGRPKNGKKLKKLDYDESASMSFIVPVPRPHGRSASAPSQPAFQSIQIPNVYNMAPCPTSPSLLPMISRRSAFPGHPEDSASSFDFIPNTNNSFVPPSYSIPAQFEAALQSSEFLRSMFGTSDQQQSSSGSPLQQLTMQGSTTEAPGLLPAHQIVSPSSSVGSGSSGPSSPLSGPFTPNSSNLTQNFSHLTPDASLEAQAQAEIDLQLEMQMQQEFAAFTWEGNHNSIWSNEPVILMGDDFDINAIRPVELDLSLPKYTESVAIAPPQVSGLDFGHDFSPSLDAVHYPDESRNLGILNFDEMMAGHSF</sequence>
<evidence type="ECO:0000256" key="2">
    <source>
        <dbReference type="ARBA" id="ARBA00023163"/>
    </source>
</evidence>
<feature type="compositionally biased region" description="Basic and acidic residues" evidence="4">
    <location>
        <begin position="1"/>
        <end position="10"/>
    </location>
</feature>
<organism evidence="6">
    <name type="scientific">Psilocybe cubensis</name>
    <name type="common">Psychedelic mushroom</name>
    <name type="synonym">Stropharia cubensis</name>
    <dbReference type="NCBI Taxonomy" id="181762"/>
    <lineage>
        <taxon>Eukaryota</taxon>
        <taxon>Fungi</taxon>
        <taxon>Dikarya</taxon>
        <taxon>Basidiomycota</taxon>
        <taxon>Agaricomycotina</taxon>
        <taxon>Agaricomycetes</taxon>
        <taxon>Agaricomycetidae</taxon>
        <taxon>Agaricales</taxon>
        <taxon>Agaricineae</taxon>
        <taxon>Strophariaceae</taxon>
        <taxon>Psilocybe</taxon>
    </lineage>
</organism>
<dbReference type="SMART" id="SM00398">
    <property type="entry name" value="HMG"/>
    <property type="match status" value="1"/>
</dbReference>
<feature type="region of interest" description="Disordered" evidence="4">
    <location>
        <begin position="140"/>
        <end position="219"/>
    </location>
</feature>
<evidence type="ECO:0000259" key="5">
    <source>
        <dbReference type="PROSITE" id="PS50118"/>
    </source>
</evidence>
<dbReference type="GO" id="GO:0001228">
    <property type="term" value="F:DNA-binding transcription activator activity, RNA polymerase II-specific"/>
    <property type="evidence" value="ECO:0007669"/>
    <property type="project" value="TreeGrafter"/>
</dbReference>
<name>A0A8H8CJJ6_PSICU</name>
<feature type="compositionally biased region" description="Polar residues" evidence="4">
    <location>
        <begin position="160"/>
        <end position="172"/>
    </location>
</feature>
<dbReference type="CDD" id="cd01389">
    <property type="entry name" value="HMG-box_ROX1-like"/>
    <property type="match status" value="1"/>
</dbReference>
<feature type="region of interest" description="Disordered" evidence="4">
    <location>
        <begin position="1"/>
        <end position="124"/>
    </location>
</feature>
<accession>A0A8H8CJJ6</accession>
<dbReference type="GO" id="GO:0005634">
    <property type="term" value="C:nucleus"/>
    <property type="evidence" value="ECO:0007669"/>
    <property type="project" value="UniProtKB-UniRule"/>
</dbReference>
<proteinExistence type="predicted"/>
<dbReference type="PANTHER" id="PTHR10270">
    <property type="entry name" value="SOX TRANSCRIPTION FACTOR"/>
    <property type="match status" value="1"/>
</dbReference>
<dbReference type="PANTHER" id="PTHR10270:SF161">
    <property type="entry name" value="SEX-DETERMINING REGION Y PROTEIN"/>
    <property type="match status" value="1"/>
</dbReference>
<feature type="compositionally biased region" description="Basic and acidic residues" evidence="4">
    <location>
        <begin position="174"/>
        <end position="196"/>
    </location>
</feature>
<feature type="DNA-binding region" description="HMG box" evidence="3">
    <location>
        <begin position="122"/>
        <end position="200"/>
    </location>
</feature>
<evidence type="ECO:0000313" key="6">
    <source>
        <dbReference type="EMBL" id="KAG5167808.1"/>
    </source>
</evidence>
<dbReference type="Pfam" id="PF00505">
    <property type="entry name" value="HMG_box"/>
    <property type="match status" value="1"/>
</dbReference>
<dbReference type="GO" id="GO:0000978">
    <property type="term" value="F:RNA polymerase II cis-regulatory region sequence-specific DNA binding"/>
    <property type="evidence" value="ECO:0007669"/>
    <property type="project" value="TreeGrafter"/>
</dbReference>
<comment type="caution">
    <text evidence="6">The sequence shown here is derived from an EMBL/GenBank/DDBJ whole genome shotgun (WGS) entry which is preliminary data.</text>
</comment>
<dbReference type="InterPro" id="IPR036910">
    <property type="entry name" value="HMG_box_dom_sf"/>
</dbReference>
<dbReference type="Gene3D" id="1.10.30.10">
    <property type="entry name" value="High mobility group box domain"/>
    <property type="match status" value="1"/>
</dbReference>
<dbReference type="AlphaFoldDB" id="A0A8H8CJJ6"/>
<dbReference type="OrthoDB" id="6247875at2759"/>
<feature type="compositionally biased region" description="Low complexity" evidence="4">
    <location>
        <begin position="331"/>
        <end position="344"/>
    </location>
</feature>
<gene>
    <name evidence="6" type="ORF">JR316_006399</name>
</gene>
<feature type="compositionally biased region" description="Polar residues" evidence="4">
    <location>
        <begin position="385"/>
        <end position="397"/>
    </location>
</feature>
<dbReference type="GO" id="GO:0030154">
    <property type="term" value="P:cell differentiation"/>
    <property type="evidence" value="ECO:0007669"/>
    <property type="project" value="TreeGrafter"/>
</dbReference>
<dbReference type="GO" id="GO:0000122">
    <property type="term" value="P:negative regulation of transcription by RNA polymerase II"/>
    <property type="evidence" value="ECO:0007669"/>
    <property type="project" value="TreeGrafter"/>
</dbReference>
<feature type="domain" description="HMG box" evidence="5">
    <location>
        <begin position="122"/>
        <end position="200"/>
    </location>
</feature>
<feature type="compositionally biased region" description="Low complexity" evidence="4">
    <location>
        <begin position="42"/>
        <end position="55"/>
    </location>
</feature>
<feature type="compositionally biased region" description="Low complexity" evidence="4">
    <location>
        <begin position="365"/>
        <end position="384"/>
    </location>
</feature>
<dbReference type="EMBL" id="JAFIQS010000006">
    <property type="protein sequence ID" value="KAG5167808.1"/>
    <property type="molecule type" value="Genomic_DNA"/>
</dbReference>
<dbReference type="PROSITE" id="PS50118">
    <property type="entry name" value="HMG_BOX_2"/>
    <property type="match status" value="1"/>
</dbReference>
<feature type="compositionally biased region" description="Basic and acidic residues" evidence="4">
    <location>
        <begin position="109"/>
        <end position="124"/>
    </location>
</feature>
<dbReference type="InterPro" id="IPR009071">
    <property type="entry name" value="HMG_box_dom"/>
</dbReference>
<reference evidence="6" key="1">
    <citation type="submission" date="2021-02" db="EMBL/GenBank/DDBJ databases">
        <title>Psilocybe cubensis genome.</title>
        <authorList>
            <person name="Mckernan K.J."/>
            <person name="Crawford S."/>
            <person name="Trippe A."/>
            <person name="Kane L.T."/>
            <person name="Mclaughlin S."/>
        </authorList>
    </citation>
    <scope>NUCLEOTIDE SEQUENCE [LARGE SCALE GENOMIC DNA]</scope>
    <source>
        <strain evidence="6">MGC-MH-2018</strain>
    </source>
</reference>
<feature type="region of interest" description="Disordered" evidence="4">
    <location>
        <begin position="328"/>
        <end position="397"/>
    </location>
</feature>
<evidence type="ECO:0000256" key="4">
    <source>
        <dbReference type="SAM" id="MobiDB-lite"/>
    </source>
</evidence>
<protein>
    <recommendedName>
        <fullName evidence="5">HMG box domain-containing protein</fullName>
    </recommendedName>
</protein>
<keyword evidence="2" id="KW-0804">Transcription</keyword>
<feature type="compositionally biased region" description="Low complexity" evidence="4">
    <location>
        <begin position="64"/>
        <end position="94"/>
    </location>
</feature>
<dbReference type="SUPFAM" id="SSF47095">
    <property type="entry name" value="HMG-box"/>
    <property type="match status" value="1"/>
</dbReference>
<keyword evidence="3" id="KW-0539">Nucleus</keyword>
<keyword evidence="1 3" id="KW-0238">DNA-binding</keyword>
<evidence type="ECO:0000256" key="3">
    <source>
        <dbReference type="PROSITE-ProRule" id="PRU00267"/>
    </source>
</evidence>
<dbReference type="InterPro" id="IPR050140">
    <property type="entry name" value="SRY-related_HMG-box_TF-like"/>
</dbReference>
<evidence type="ECO:0000256" key="1">
    <source>
        <dbReference type="ARBA" id="ARBA00023125"/>
    </source>
</evidence>